<feature type="domain" description="Glycosyl hydrolase family 59 C-terminal lectin" evidence="9">
    <location>
        <begin position="618"/>
        <end position="781"/>
    </location>
</feature>
<dbReference type="InterPro" id="IPR017853">
    <property type="entry name" value="GH"/>
</dbReference>
<reference evidence="10" key="2">
    <citation type="submission" date="2023-01" db="EMBL/GenBank/DDBJ databases">
        <authorList>
            <person name="Sun Q."/>
            <person name="Evtushenko L."/>
        </authorList>
    </citation>
    <scope>NUCLEOTIDE SEQUENCE</scope>
    <source>
        <strain evidence="10">VKM Ac-1020</strain>
    </source>
</reference>
<dbReference type="Gene3D" id="2.60.120.260">
    <property type="entry name" value="Galactose-binding domain-like"/>
    <property type="match status" value="1"/>
</dbReference>
<evidence type="ECO:0000259" key="9">
    <source>
        <dbReference type="Pfam" id="PF21708"/>
    </source>
</evidence>
<dbReference type="GO" id="GO:0004336">
    <property type="term" value="F:galactosylceramidase activity"/>
    <property type="evidence" value="ECO:0007669"/>
    <property type="project" value="UniProtKB-EC"/>
</dbReference>
<keyword evidence="11" id="KW-1185">Reference proteome</keyword>
<dbReference type="InterPro" id="IPR049162">
    <property type="entry name" value="GH59_C"/>
</dbReference>
<evidence type="ECO:0000256" key="6">
    <source>
        <dbReference type="SAM" id="MobiDB-lite"/>
    </source>
</evidence>
<comment type="caution">
    <text evidence="10">The sequence shown here is derived from an EMBL/GenBank/DDBJ whole genome shotgun (WGS) entry which is preliminary data.</text>
</comment>
<dbReference type="SUPFAM" id="SSF51445">
    <property type="entry name" value="(Trans)glycosidases"/>
    <property type="match status" value="1"/>
</dbReference>
<gene>
    <name evidence="10" type="ORF">GCM10017576_13220</name>
</gene>
<keyword evidence="3" id="KW-0746">Sphingolipid metabolism</keyword>
<reference evidence="10" key="1">
    <citation type="journal article" date="2014" name="Int. J. Syst. Evol. Microbiol.">
        <title>Complete genome sequence of Corynebacterium casei LMG S-19264T (=DSM 44701T), isolated from a smear-ripened cheese.</title>
        <authorList>
            <consortium name="US DOE Joint Genome Institute (JGI-PGF)"/>
            <person name="Walter F."/>
            <person name="Albersmeier A."/>
            <person name="Kalinowski J."/>
            <person name="Ruckert C."/>
        </authorList>
    </citation>
    <scope>NUCLEOTIDE SEQUENCE</scope>
    <source>
        <strain evidence="10">VKM Ac-1020</strain>
    </source>
</reference>
<evidence type="ECO:0000256" key="2">
    <source>
        <dbReference type="ARBA" id="ARBA00012657"/>
    </source>
</evidence>
<dbReference type="RefSeq" id="WP_271172907.1">
    <property type="nucleotide sequence ID" value="NZ_BSEJ01000005.1"/>
</dbReference>
<dbReference type="Proteomes" id="UP001142462">
    <property type="component" value="Unassembled WGS sequence"/>
</dbReference>
<dbReference type="GO" id="GO:0005764">
    <property type="term" value="C:lysosome"/>
    <property type="evidence" value="ECO:0007669"/>
    <property type="project" value="TreeGrafter"/>
</dbReference>
<dbReference type="Gene3D" id="3.20.20.80">
    <property type="entry name" value="Glycosidases"/>
    <property type="match status" value="1"/>
</dbReference>
<dbReference type="GO" id="GO:0016020">
    <property type="term" value="C:membrane"/>
    <property type="evidence" value="ECO:0007669"/>
    <property type="project" value="GOC"/>
</dbReference>
<keyword evidence="4" id="KW-0443">Lipid metabolism</keyword>
<feature type="domain" description="Glycosyl hydrolase family 59 catalytic" evidence="8">
    <location>
        <begin position="54"/>
        <end position="410"/>
    </location>
</feature>
<dbReference type="EMBL" id="BSEJ01000005">
    <property type="protein sequence ID" value="GLJ61193.1"/>
    <property type="molecule type" value="Genomic_DNA"/>
</dbReference>
<evidence type="ECO:0000259" key="8">
    <source>
        <dbReference type="Pfam" id="PF02057"/>
    </source>
</evidence>
<dbReference type="InterPro" id="IPR049161">
    <property type="entry name" value="GH59_cat"/>
</dbReference>
<dbReference type="PANTHER" id="PTHR15172">
    <property type="entry name" value="GALACTOCEREBROSIDASE"/>
    <property type="match status" value="1"/>
</dbReference>
<dbReference type="Pfam" id="PF02057">
    <property type="entry name" value="Glyco_hydro_59"/>
    <property type="match status" value="1"/>
</dbReference>
<dbReference type="Gene3D" id="3.20.20.70">
    <property type="entry name" value="Aldolase class I"/>
    <property type="match status" value="1"/>
</dbReference>
<dbReference type="PANTHER" id="PTHR15172:SF1">
    <property type="entry name" value="GALACTOCEREBROSIDASE"/>
    <property type="match status" value="1"/>
</dbReference>
<accession>A0A9W6H338</accession>
<dbReference type="InterPro" id="IPR001286">
    <property type="entry name" value="Glyco_hydro_59"/>
</dbReference>
<comment type="similarity">
    <text evidence="1">Belongs to the glycosyl hydrolase 59 family.</text>
</comment>
<evidence type="ECO:0000313" key="11">
    <source>
        <dbReference type="Proteomes" id="UP001142462"/>
    </source>
</evidence>
<feature type="chain" id="PRO_5040753258" description="galactosylceramidase" evidence="7">
    <location>
        <begin position="31"/>
        <end position="1323"/>
    </location>
</feature>
<name>A0A9W6H338_9MICO</name>
<evidence type="ECO:0000256" key="5">
    <source>
        <dbReference type="ARBA" id="ARBA00033098"/>
    </source>
</evidence>
<feature type="region of interest" description="Disordered" evidence="6">
    <location>
        <begin position="280"/>
        <end position="306"/>
    </location>
</feature>
<dbReference type="GO" id="GO:0006683">
    <property type="term" value="P:galactosylceramide catabolic process"/>
    <property type="evidence" value="ECO:0007669"/>
    <property type="project" value="InterPro"/>
</dbReference>
<dbReference type="Pfam" id="PF21708">
    <property type="entry name" value="Glyco_hydro_59_C"/>
    <property type="match status" value="1"/>
</dbReference>
<evidence type="ECO:0000256" key="7">
    <source>
        <dbReference type="SAM" id="SignalP"/>
    </source>
</evidence>
<dbReference type="InterPro" id="IPR013785">
    <property type="entry name" value="Aldolase_TIM"/>
</dbReference>
<evidence type="ECO:0000313" key="10">
    <source>
        <dbReference type="EMBL" id="GLJ61193.1"/>
    </source>
</evidence>
<sequence>MPSPARTAGAAAVALAALTASALVAPAAQAADETVPIAVDGGDIRPDNTAGLPFKGLGVLSANSTSNLLMDYKAEHPDAYWQLIDVLFGGEYPLISHVKIEMGSDTNNSTGADAATMRTPDELADASRSPGWQLAADAKTANPDVKVSILRWTMPQWVQTAWSAGTGQDEMYTWYKETILDAYEKYGFIVDYVNPDTNETTNPDIAFVKWYADRVANDTDFADPRYGIPADEQEAVGEAYRSIRIVASDENQTKKIGPALLDDPELFDIVDAVGYHYNTDDRLDGDPTSSTYQPYTKLATGQTPTGEDREVWYSEGVGSFGYTDYRVNNTDGPGGASTGIGGVQSALDLANRVVKGYANSKRTHYIFQPAIGSFYEGAQYSHKELLSARDPWTGSIHYDAATYVMRHFTSFAKTGWENADNTAGIWRTIPEASASGVLGTENLDGSNGAPSYMTLAAPDASDFSTVVVNDSDQTKTYRIAPSALALGDDLTAELWETRAADAGEAYDANMLHLAQELQPASDGSYTFAVAPRSIITFTTLDRSGDADLAERLPEQAERAVLDTDETGGALDASDEVLYADDFEYDEEGPVRVGVDNGARTEEQDYLTSRGHQPRYMVDQTGAWEVGDDGTGDRVLFQRMDQSMKDTRAWNVRQPNTLVGDFRWQNYRASVDVSFVDEAGGLARLGVRQQKGMGAGDAAYSIRITKAGAWTLARHDTTVASGSVAAADGYGLAIEAKGAQITAWVDGEQVATWTDPNPEYAGRVNLGTEFHEVAFDDLRVEKVDGYTAYASELVDNMDSRVAYTGAWAHKATAGSADDWYRSTSTTSAAGATATIAFSGTGVDLIGGNAAGARIRVSVDGQPVEGATLRATSKREAAYSLRGLPDGEHRVAIEVVSGTVVIDGYSVISGVVDGTVDTDEIRDALDDTAGYEQGDYSETSWAAFAAARAAAEAAVDGQAGLDAIGAAQLAARLESAANGLRPADVTDEVRDLGLAGAVSVGGDLPASVVIDGVERAVQWAPGSDEAERRPYAAVTVLGWTTEPIADGRKQQISARFQVVPDGIRYFIDSGVPSGQASPAFDAVSRTFDLANDAVDRASADAASWGFVNDGLNVKGGTDVNDIFSTGLWAGAGKTVRYRLPLDAGEYTLTAGFAEWWGQNRPMATEVSFTDSTGTHTVAGAPVSLSSSTTRVTSDVTFTLTEPTTVTYTVRKTGSQDPVISWLAVAQADEPSFEASATASLRCVGGKAVAVVEVRNGAVADGSFEITTPFGAKTLQVDAEKKRSASFSTREASVPEGEASVEITGEIDGEAVTETLTAAYGPLSCG</sequence>
<keyword evidence="4" id="KW-0442">Lipid degradation</keyword>
<feature type="signal peptide" evidence="7">
    <location>
        <begin position="1"/>
        <end position="30"/>
    </location>
</feature>
<protein>
    <recommendedName>
        <fullName evidence="2">galactosylceramidase</fullName>
        <ecNumber evidence="2">3.2.1.46</ecNumber>
    </recommendedName>
    <alternativeName>
        <fullName evidence="5">Galactosylceramidase</fullName>
    </alternativeName>
</protein>
<evidence type="ECO:0000256" key="3">
    <source>
        <dbReference type="ARBA" id="ARBA00022919"/>
    </source>
</evidence>
<evidence type="ECO:0000256" key="1">
    <source>
        <dbReference type="ARBA" id="ARBA00005637"/>
    </source>
</evidence>
<feature type="compositionally biased region" description="Polar residues" evidence="6">
    <location>
        <begin position="287"/>
        <end position="305"/>
    </location>
</feature>
<keyword evidence="7" id="KW-0732">Signal</keyword>
<dbReference type="EC" id="3.2.1.46" evidence="2"/>
<dbReference type="Gene3D" id="2.60.120.560">
    <property type="entry name" value="Exo-inulinase, domain 1"/>
    <property type="match status" value="1"/>
</dbReference>
<evidence type="ECO:0000256" key="4">
    <source>
        <dbReference type="ARBA" id="ARBA00022963"/>
    </source>
</evidence>
<proteinExistence type="inferred from homology"/>
<organism evidence="10 11">
    <name type="scientific">Microbacterium barkeri</name>
    <dbReference type="NCBI Taxonomy" id="33917"/>
    <lineage>
        <taxon>Bacteria</taxon>
        <taxon>Bacillati</taxon>
        <taxon>Actinomycetota</taxon>
        <taxon>Actinomycetes</taxon>
        <taxon>Micrococcales</taxon>
        <taxon>Microbacteriaceae</taxon>
        <taxon>Microbacterium</taxon>
    </lineage>
</organism>